<dbReference type="InterPro" id="IPR036390">
    <property type="entry name" value="WH_DNA-bd_sf"/>
</dbReference>
<dbReference type="SMART" id="SM00347">
    <property type="entry name" value="HTH_MARR"/>
    <property type="match status" value="1"/>
</dbReference>
<proteinExistence type="predicted"/>
<dbReference type="PANTHER" id="PTHR33164">
    <property type="entry name" value="TRANSCRIPTIONAL REGULATOR, MARR FAMILY"/>
    <property type="match status" value="1"/>
</dbReference>
<dbReference type="AlphaFoldDB" id="B9TG12"/>
<dbReference type="Gene3D" id="1.10.10.10">
    <property type="entry name" value="Winged helix-like DNA-binding domain superfamily/Winged helix DNA-binding domain"/>
    <property type="match status" value="1"/>
</dbReference>
<dbReference type="InterPro" id="IPR000835">
    <property type="entry name" value="HTH_MarR-typ"/>
</dbReference>
<dbReference type="Pfam" id="PF12802">
    <property type="entry name" value="MarR_2"/>
    <property type="match status" value="1"/>
</dbReference>
<evidence type="ECO:0000256" key="1">
    <source>
        <dbReference type="ARBA" id="ARBA00023015"/>
    </source>
</evidence>
<feature type="domain" description="HTH marR-type" evidence="4">
    <location>
        <begin position="1"/>
        <end position="133"/>
    </location>
</feature>
<evidence type="ECO:0000256" key="3">
    <source>
        <dbReference type="ARBA" id="ARBA00023163"/>
    </source>
</evidence>
<keyword evidence="2" id="KW-0238">DNA-binding</keyword>
<dbReference type="PANTHER" id="PTHR33164:SF95">
    <property type="entry name" value="TRANSCRIPTIONAL REGULATOR"/>
    <property type="match status" value="1"/>
</dbReference>
<evidence type="ECO:0000313" key="5">
    <source>
        <dbReference type="EMBL" id="EEF25203.1"/>
    </source>
</evidence>
<dbReference type="PROSITE" id="PS01117">
    <property type="entry name" value="HTH_MARR_1"/>
    <property type="match status" value="1"/>
</dbReference>
<dbReference type="PROSITE" id="PS50995">
    <property type="entry name" value="HTH_MARR_2"/>
    <property type="match status" value="1"/>
</dbReference>
<name>B9TG12_RICCO</name>
<dbReference type="InterPro" id="IPR036388">
    <property type="entry name" value="WH-like_DNA-bd_sf"/>
</dbReference>
<dbReference type="GO" id="GO:0003677">
    <property type="term" value="F:DNA binding"/>
    <property type="evidence" value="ECO:0007669"/>
    <property type="project" value="UniProtKB-KW"/>
</dbReference>
<keyword evidence="3" id="KW-0804">Transcription</keyword>
<dbReference type="GO" id="GO:0006355">
    <property type="term" value="P:regulation of DNA-templated transcription"/>
    <property type="evidence" value="ECO:0000318"/>
    <property type="project" value="GO_Central"/>
</dbReference>
<accession>B9TG12</accession>
<reference evidence="6" key="1">
    <citation type="journal article" date="2010" name="Nat. Biotechnol.">
        <title>Draft genome sequence of the oilseed species Ricinus communis.</title>
        <authorList>
            <person name="Chan A.P."/>
            <person name="Crabtree J."/>
            <person name="Zhao Q."/>
            <person name="Lorenzi H."/>
            <person name="Orvis J."/>
            <person name="Puiu D."/>
            <person name="Melake-Berhan A."/>
            <person name="Jones K.M."/>
            <person name="Redman J."/>
            <person name="Chen G."/>
            <person name="Cahoon E.B."/>
            <person name="Gedil M."/>
            <person name="Stanke M."/>
            <person name="Haas B.J."/>
            <person name="Wortman J.R."/>
            <person name="Fraser-Liggett C.M."/>
            <person name="Ravel J."/>
            <person name="Rabinowicz P.D."/>
        </authorList>
    </citation>
    <scope>NUCLEOTIDE SEQUENCE [LARGE SCALE GENOMIC DNA]</scope>
    <source>
        <strain evidence="6">cv. Hale</strain>
    </source>
</reference>
<dbReference type="InterPro" id="IPR023187">
    <property type="entry name" value="Tscrpt_reg_MarR-type_CS"/>
</dbReference>
<dbReference type="GO" id="GO:0003700">
    <property type="term" value="F:DNA-binding transcription factor activity"/>
    <property type="evidence" value="ECO:0007669"/>
    <property type="project" value="InterPro"/>
</dbReference>
<dbReference type="InParanoid" id="B9TG12"/>
<evidence type="ECO:0000313" key="6">
    <source>
        <dbReference type="Proteomes" id="UP000008311"/>
    </source>
</evidence>
<protein>
    <submittedName>
        <fullName evidence="5">Transcriptional regulator hosA, putative</fullName>
    </submittedName>
</protein>
<dbReference type="EMBL" id="EQ980271">
    <property type="protein sequence ID" value="EEF25203.1"/>
    <property type="molecule type" value="Genomic_DNA"/>
</dbReference>
<gene>
    <name evidence="5" type="ORF">RCOM_1937220</name>
</gene>
<evidence type="ECO:0000256" key="2">
    <source>
        <dbReference type="ARBA" id="ARBA00023125"/>
    </source>
</evidence>
<keyword evidence="6" id="KW-1185">Reference proteome</keyword>
<dbReference type="SUPFAM" id="SSF46785">
    <property type="entry name" value="Winged helix' DNA-binding domain"/>
    <property type="match status" value="1"/>
</dbReference>
<organism evidence="5 6">
    <name type="scientific">Ricinus communis</name>
    <name type="common">Castor bean</name>
    <dbReference type="NCBI Taxonomy" id="3988"/>
    <lineage>
        <taxon>Eukaryota</taxon>
        <taxon>Viridiplantae</taxon>
        <taxon>Streptophyta</taxon>
        <taxon>Embryophyta</taxon>
        <taxon>Tracheophyta</taxon>
        <taxon>Spermatophyta</taxon>
        <taxon>Magnoliopsida</taxon>
        <taxon>eudicotyledons</taxon>
        <taxon>Gunneridae</taxon>
        <taxon>Pentapetalae</taxon>
        <taxon>rosids</taxon>
        <taxon>fabids</taxon>
        <taxon>Malpighiales</taxon>
        <taxon>Euphorbiaceae</taxon>
        <taxon>Acalyphoideae</taxon>
        <taxon>Acalypheae</taxon>
        <taxon>Ricinus</taxon>
    </lineage>
</organism>
<dbReference type="GO" id="GO:0006950">
    <property type="term" value="P:response to stress"/>
    <property type="evidence" value="ECO:0000318"/>
    <property type="project" value="GO_Central"/>
</dbReference>
<dbReference type="Proteomes" id="UP000008311">
    <property type="component" value="Unassembled WGS sequence"/>
</dbReference>
<dbReference type="PRINTS" id="PR00598">
    <property type="entry name" value="HTHMARR"/>
</dbReference>
<dbReference type="InterPro" id="IPR039422">
    <property type="entry name" value="MarR/SlyA-like"/>
</dbReference>
<dbReference type="SMR" id="B9TG12"/>
<sequence>MPGHLARRFQQQAVAAFNAELTEIAGDLTPVQYSTLLAVMKRPGIDQATLASTIAHDRATITGVIDRLVKKGLLTRNISEADRRSRMLRITQEGADLLAKVQPAVDRAQQQMVSKLSDDEQEQFITLLRKATALSSDDA</sequence>
<keyword evidence="1" id="KW-0805">Transcription regulation</keyword>
<evidence type="ECO:0000259" key="4">
    <source>
        <dbReference type="PROSITE" id="PS50995"/>
    </source>
</evidence>